<comment type="caution">
    <text evidence="1">The sequence shown here is derived from an EMBL/GenBank/DDBJ whole genome shotgun (WGS) entry which is preliminary data.</text>
</comment>
<accession>A0ACB7ZK36</accession>
<proteinExistence type="predicted"/>
<evidence type="ECO:0000313" key="2">
    <source>
        <dbReference type="Proteomes" id="UP000828048"/>
    </source>
</evidence>
<dbReference type="Proteomes" id="UP000828048">
    <property type="component" value="Chromosome 9"/>
</dbReference>
<keyword evidence="2" id="KW-1185">Reference proteome</keyword>
<evidence type="ECO:0000313" key="1">
    <source>
        <dbReference type="EMBL" id="KAH7865839.1"/>
    </source>
</evidence>
<name>A0ACB7ZK36_9ERIC</name>
<protein>
    <submittedName>
        <fullName evidence="1">Uncharacterized protein</fullName>
    </submittedName>
</protein>
<organism evidence="1 2">
    <name type="scientific">Vaccinium darrowii</name>
    <dbReference type="NCBI Taxonomy" id="229202"/>
    <lineage>
        <taxon>Eukaryota</taxon>
        <taxon>Viridiplantae</taxon>
        <taxon>Streptophyta</taxon>
        <taxon>Embryophyta</taxon>
        <taxon>Tracheophyta</taxon>
        <taxon>Spermatophyta</taxon>
        <taxon>Magnoliopsida</taxon>
        <taxon>eudicotyledons</taxon>
        <taxon>Gunneridae</taxon>
        <taxon>Pentapetalae</taxon>
        <taxon>asterids</taxon>
        <taxon>Ericales</taxon>
        <taxon>Ericaceae</taxon>
        <taxon>Vaccinioideae</taxon>
        <taxon>Vaccinieae</taxon>
        <taxon>Vaccinium</taxon>
    </lineage>
</organism>
<gene>
    <name evidence="1" type="ORF">Vadar_011902</name>
</gene>
<sequence length="276" mass="31640">MDPIPAWVRRFWDKWDLRILVLLGLTLQIILSLLGNRRRYVSSLWISILVWSAYLMADWVATVALGKLSDAQVNYDNGNSSRAIWAPILLLHLGSPDSITAYSLDDNHRWMRHFFELVIQIFVAVYVILMSWKHSWLSTMSIPALVAGFIKYWDRTWVLRSACHDKSEDNVPFGDLGGGSNLGSDNTLEDQNFIRVYEKAIEVEMGLMFDLFYTKAPIKFRKEGWILRCISFVCTVTVLIGLTFEIISPREDGEKWHKVDIAITEVLVVGALALEI</sequence>
<dbReference type="EMBL" id="CM037159">
    <property type="protein sequence ID" value="KAH7865839.1"/>
    <property type="molecule type" value="Genomic_DNA"/>
</dbReference>
<reference evidence="1 2" key="1">
    <citation type="journal article" date="2021" name="Hortic Res">
        <title>High-quality reference genome and annotation aids understanding of berry development for evergreen blueberry (Vaccinium darrowii).</title>
        <authorList>
            <person name="Yu J."/>
            <person name="Hulse-Kemp A.M."/>
            <person name="Babiker E."/>
            <person name="Staton M."/>
        </authorList>
    </citation>
    <scope>NUCLEOTIDE SEQUENCE [LARGE SCALE GENOMIC DNA]</scope>
    <source>
        <strain evidence="2">cv. NJ 8807/NJ 8810</strain>
        <tissue evidence="1">Young leaf</tissue>
    </source>
</reference>